<organism evidence="2 3">
    <name type="scientific">Aegilops tauschii subsp. strangulata</name>
    <name type="common">Goatgrass</name>
    <dbReference type="NCBI Taxonomy" id="200361"/>
    <lineage>
        <taxon>Eukaryota</taxon>
        <taxon>Viridiplantae</taxon>
        <taxon>Streptophyta</taxon>
        <taxon>Embryophyta</taxon>
        <taxon>Tracheophyta</taxon>
        <taxon>Spermatophyta</taxon>
        <taxon>Magnoliopsida</taxon>
        <taxon>Liliopsida</taxon>
        <taxon>Poales</taxon>
        <taxon>Poaceae</taxon>
        <taxon>BOP clade</taxon>
        <taxon>Pooideae</taxon>
        <taxon>Triticodae</taxon>
        <taxon>Triticeae</taxon>
        <taxon>Triticinae</taxon>
        <taxon>Aegilops</taxon>
    </lineage>
</organism>
<dbReference type="Pfam" id="PF01217">
    <property type="entry name" value="Clat_adaptor_s"/>
    <property type="match status" value="1"/>
</dbReference>
<feature type="domain" description="AP complex mu/sigma subunit" evidence="1">
    <location>
        <begin position="2"/>
        <end position="33"/>
    </location>
</feature>
<evidence type="ECO:0000313" key="2">
    <source>
        <dbReference type="EnsemblPlants" id="AET4Gv20590000.11"/>
    </source>
</evidence>
<dbReference type="EnsemblPlants" id="AET4Gv20590000.11">
    <property type="protein sequence ID" value="AET4Gv20590000.11"/>
    <property type="gene ID" value="AET4Gv20590000"/>
</dbReference>
<dbReference type="Gene3D" id="3.30.450.60">
    <property type="match status" value="1"/>
</dbReference>
<evidence type="ECO:0000313" key="3">
    <source>
        <dbReference type="Proteomes" id="UP000015105"/>
    </source>
</evidence>
<reference evidence="3" key="2">
    <citation type="journal article" date="2017" name="Nat. Plants">
        <title>The Aegilops tauschii genome reveals multiple impacts of transposons.</title>
        <authorList>
            <person name="Zhao G."/>
            <person name="Zou C."/>
            <person name="Li K."/>
            <person name="Wang K."/>
            <person name="Li T."/>
            <person name="Gao L."/>
            <person name="Zhang X."/>
            <person name="Wang H."/>
            <person name="Yang Z."/>
            <person name="Liu X."/>
            <person name="Jiang W."/>
            <person name="Mao L."/>
            <person name="Kong X."/>
            <person name="Jiao Y."/>
            <person name="Jia J."/>
        </authorList>
    </citation>
    <scope>NUCLEOTIDE SEQUENCE [LARGE SCALE GENOMIC DNA]</scope>
    <source>
        <strain evidence="3">cv. AL8/78</strain>
    </source>
</reference>
<proteinExistence type="predicted"/>
<reference evidence="2" key="5">
    <citation type="journal article" date="2021" name="G3 (Bethesda)">
        <title>Aegilops tauschii genome assembly Aet v5.0 features greater sequence contiguity and improved annotation.</title>
        <authorList>
            <person name="Wang L."/>
            <person name="Zhu T."/>
            <person name="Rodriguez J.C."/>
            <person name="Deal K.R."/>
            <person name="Dubcovsky J."/>
            <person name="McGuire P.E."/>
            <person name="Lux T."/>
            <person name="Spannagl M."/>
            <person name="Mayer K.F.X."/>
            <person name="Baldrich P."/>
            <person name="Meyers B.C."/>
            <person name="Huo N."/>
            <person name="Gu Y.Q."/>
            <person name="Zhou H."/>
            <person name="Devos K.M."/>
            <person name="Bennetzen J.L."/>
            <person name="Unver T."/>
            <person name="Budak H."/>
            <person name="Gulick P.J."/>
            <person name="Galiba G."/>
            <person name="Kalapos B."/>
            <person name="Nelson D.R."/>
            <person name="Li P."/>
            <person name="You F.M."/>
            <person name="Luo M.C."/>
            <person name="Dvorak J."/>
        </authorList>
    </citation>
    <scope>NUCLEOTIDE SEQUENCE [LARGE SCALE GENOMIC DNA]</scope>
    <source>
        <strain evidence="2">cv. AL8/78</strain>
    </source>
</reference>
<dbReference type="InterPro" id="IPR022775">
    <property type="entry name" value="AP_mu_sigma_su"/>
</dbReference>
<reference evidence="2" key="3">
    <citation type="journal article" date="2017" name="Nature">
        <title>Genome sequence of the progenitor of the wheat D genome Aegilops tauschii.</title>
        <authorList>
            <person name="Luo M.C."/>
            <person name="Gu Y.Q."/>
            <person name="Puiu D."/>
            <person name="Wang H."/>
            <person name="Twardziok S.O."/>
            <person name="Deal K.R."/>
            <person name="Huo N."/>
            <person name="Zhu T."/>
            <person name="Wang L."/>
            <person name="Wang Y."/>
            <person name="McGuire P.E."/>
            <person name="Liu S."/>
            <person name="Long H."/>
            <person name="Ramasamy R.K."/>
            <person name="Rodriguez J.C."/>
            <person name="Van S.L."/>
            <person name="Yuan L."/>
            <person name="Wang Z."/>
            <person name="Xia Z."/>
            <person name="Xiao L."/>
            <person name="Anderson O.D."/>
            <person name="Ouyang S."/>
            <person name="Liang Y."/>
            <person name="Zimin A.V."/>
            <person name="Pertea G."/>
            <person name="Qi P."/>
            <person name="Bennetzen J.L."/>
            <person name="Dai X."/>
            <person name="Dawson M.W."/>
            <person name="Muller H.G."/>
            <person name="Kugler K."/>
            <person name="Rivarola-Duarte L."/>
            <person name="Spannagl M."/>
            <person name="Mayer K.F.X."/>
            <person name="Lu F.H."/>
            <person name="Bevan M.W."/>
            <person name="Leroy P."/>
            <person name="Li P."/>
            <person name="You F.M."/>
            <person name="Sun Q."/>
            <person name="Liu Z."/>
            <person name="Lyons E."/>
            <person name="Wicker T."/>
            <person name="Salzberg S.L."/>
            <person name="Devos K.M."/>
            <person name="Dvorak J."/>
        </authorList>
    </citation>
    <scope>NUCLEOTIDE SEQUENCE [LARGE SCALE GENOMIC DNA]</scope>
    <source>
        <strain evidence="2">cv. AL8/78</strain>
    </source>
</reference>
<dbReference type="Proteomes" id="UP000015105">
    <property type="component" value="Chromosome 4D"/>
</dbReference>
<dbReference type="Gramene" id="AET4Gv20590000.11">
    <property type="protein sequence ID" value="AET4Gv20590000.11"/>
    <property type="gene ID" value="AET4Gv20590000"/>
</dbReference>
<accession>A0A453IJY4</accession>
<keyword evidence="3" id="KW-1185">Reference proteome</keyword>
<protein>
    <recommendedName>
        <fullName evidence="1">AP complex mu/sigma subunit domain-containing protein</fullName>
    </recommendedName>
</protein>
<reference evidence="3" key="1">
    <citation type="journal article" date="2014" name="Science">
        <title>Ancient hybridizations among the ancestral genomes of bread wheat.</title>
        <authorList>
            <consortium name="International Wheat Genome Sequencing Consortium,"/>
            <person name="Marcussen T."/>
            <person name="Sandve S.R."/>
            <person name="Heier L."/>
            <person name="Spannagl M."/>
            <person name="Pfeifer M."/>
            <person name="Jakobsen K.S."/>
            <person name="Wulff B.B."/>
            <person name="Steuernagel B."/>
            <person name="Mayer K.F."/>
            <person name="Olsen O.A."/>
        </authorList>
    </citation>
    <scope>NUCLEOTIDE SEQUENCE [LARGE SCALE GENOMIC DNA]</scope>
    <source>
        <strain evidence="3">cv. AL8/78</strain>
    </source>
</reference>
<name>A0A453IJY4_AEGTS</name>
<evidence type="ECO:0000259" key="1">
    <source>
        <dbReference type="Pfam" id="PF01217"/>
    </source>
</evidence>
<reference evidence="2" key="4">
    <citation type="submission" date="2019-03" db="UniProtKB">
        <authorList>
            <consortium name="EnsemblPlants"/>
        </authorList>
    </citation>
    <scope>IDENTIFICATION</scope>
</reference>
<dbReference type="AlphaFoldDB" id="A0A453IJY4"/>
<sequence length="54" mass="6093">MQLHTVLDEMILGGQVIETSSEQIMKSVEEIARLEKQSSTTSLIPKSISERFSR</sequence>